<dbReference type="PANTHER" id="PTHR10252">
    <property type="entry name" value="HISTONE-LIKE TRANSCRIPTION FACTOR CCAAT-RELATED"/>
    <property type="match status" value="1"/>
</dbReference>
<dbReference type="Pfam" id="PF00808">
    <property type="entry name" value="CBFD_NFYB_HMF"/>
    <property type="match status" value="1"/>
</dbReference>
<dbReference type="OrthoDB" id="636685at2759"/>
<feature type="compositionally biased region" description="Basic and acidic residues" evidence="3">
    <location>
        <begin position="112"/>
        <end position="122"/>
    </location>
</feature>
<dbReference type="InterPro" id="IPR009072">
    <property type="entry name" value="Histone-fold"/>
</dbReference>
<gene>
    <name evidence="5" type="ORF">K470DRAFT_214327</name>
</gene>
<dbReference type="InterPro" id="IPR050568">
    <property type="entry name" value="Transcr_DNA_Rep_Reg"/>
</dbReference>
<organism evidence="5 6">
    <name type="scientific">Piedraia hortae CBS 480.64</name>
    <dbReference type="NCBI Taxonomy" id="1314780"/>
    <lineage>
        <taxon>Eukaryota</taxon>
        <taxon>Fungi</taxon>
        <taxon>Dikarya</taxon>
        <taxon>Ascomycota</taxon>
        <taxon>Pezizomycotina</taxon>
        <taxon>Dothideomycetes</taxon>
        <taxon>Dothideomycetidae</taxon>
        <taxon>Capnodiales</taxon>
        <taxon>Piedraiaceae</taxon>
        <taxon>Piedraia</taxon>
    </lineage>
</organism>
<evidence type="ECO:0000256" key="3">
    <source>
        <dbReference type="SAM" id="MobiDB-lite"/>
    </source>
</evidence>
<dbReference type="GO" id="GO:0008623">
    <property type="term" value="C:CHRAC"/>
    <property type="evidence" value="ECO:0007669"/>
    <property type="project" value="TreeGrafter"/>
</dbReference>
<dbReference type="GO" id="GO:0046982">
    <property type="term" value="F:protein heterodimerization activity"/>
    <property type="evidence" value="ECO:0007669"/>
    <property type="project" value="InterPro"/>
</dbReference>
<dbReference type="Gene3D" id="1.10.20.10">
    <property type="entry name" value="Histone, subunit A"/>
    <property type="match status" value="1"/>
</dbReference>
<dbReference type="SUPFAM" id="SSF47113">
    <property type="entry name" value="Histone-fold"/>
    <property type="match status" value="1"/>
</dbReference>
<comment type="subcellular location">
    <subcellularLocation>
        <location evidence="1">Nucleus</location>
    </subcellularLocation>
</comment>
<name>A0A6A7C2X4_9PEZI</name>
<feature type="domain" description="Transcription factor CBF/NF-Y/archaeal histone" evidence="4">
    <location>
        <begin position="19"/>
        <end position="84"/>
    </location>
</feature>
<dbReference type="InterPro" id="IPR003958">
    <property type="entry name" value="CBFA_NFYB_domain"/>
</dbReference>
<evidence type="ECO:0000256" key="1">
    <source>
        <dbReference type="ARBA" id="ARBA00004123"/>
    </source>
</evidence>
<dbReference type="PANTHER" id="PTHR10252:SF54">
    <property type="entry name" value="CHROMATIN ACCESSIBILITY COMPLEX PROTEIN 1"/>
    <property type="match status" value="1"/>
</dbReference>
<keyword evidence="2" id="KW-0539">Nucleus</keyword>
<evidence type="ECO:0000259" key="4">
    <source>
        <dbReference type="Pfam" id="PF00808"/>
    </source>
</evidence>
<proteinExistence type="predicted"/>
<evidence type="ECO:0000313" key="6">
    <source>
        <dbReference type="Proteomes" id="UP000799421"/>
    </source>
</evidence>
<reference evidence="5" key="1">
    <citation type="journal article" date="2020" name="Stud. Mycol.">
        <title>101 Dothideomycetes genomes: a test case for predicting lifestyles and emergence of pathogens.</title>
        <authorList>
            <person name="Haridas S."/>
            <person name="Albert R."/>
            <person name="Binder M."/>
            <person name="Bloem J."/>
            <person name="Labutti K."/>
            <person name="Salamov A."/>
            <person name="Andreopoulos B."/>
            <person name="Baker S."/>
            <person name="Barry K."/>
            <person name="Bills G."/>
            <person name="Bluhm B."/>
            <person name="Cannon C."/>
            <person name="Castanera R."/>
            <person name="Culley D."/>
            <person name="Daum C."/>
            <person name="Ezra D."/>
            <person name="Gonzalez J."/>
            <person name="Henrissat B."/>
            <person name="Kuo A."/>
            <person name="Liang C."/>
            <person name="Lipzen A."/>
            <person name="Lutzoni F."/>
            <person name="Magnuson J."/>
            <person name="Mondo S."/>
            <person name="Nolan M."/>
            <person name="Ohm R."/>
            <person name="Pangilinan J."/>
            <person name="Park H.-J."/>
            <person name="Ramirez L."/>
            <person name="Alfaro M."/>
            <person name="Sun H."/>
            <person name="Tritt A."/>
            <person name="Yoshinaga Y."/>
            <person name="Zwiers L.-H."/>
            <person name="Turgeon B."/>
            <person name="Goodwin S."/>
            <person name="Spatafora J."/>
            <person name="Crous P."/>
            <person name="Grigoriev I."/>
        </authorList>
    </citation>
    <scope>NUCLEOTIDE SEQUENCE</scope>
    <source>
        <strain evidence="5">CBS 480.64</strain>
    </source>
</reference>
<protein>
    <submittedName>
        <fullName evidence="5">Histone-fold-containing protein</fullName>
    </submittedName>
</protein>
<dbReference type="EMBL" id="MU005970">
    <property type="protein sequence ID" value="KAF2861723.1"/>
    <property type="molecule type" value="Genomic_DNA"/>
</dbReference>
<dbReference type="GO" id="GO:0006261">
    <property type="term" value="P:DNA-templated DNA replication"/>
    <property type="evidence" value="ECO:0007669"/>
    <property type="project" value="TreeGrafter"/>
</dbReference>
<dbReference type="Proteomes" id="UP000799421">
    <property type="component" value="Unassembled WGS sequence"/>
</dbReference>
<sequence>MPYNNTPIVLPEKVTGTATLPLARVKKIIQADGDIGPCSNNAAFAITIATEMFLKYVVEQAHNVVKAERKPRRNIQYRDVANAVARVENLEFLVDVVPKPVGVQQLKRRQAERKAESAKDSQTKAGAVLHGQMTLDTQLANRPKPREDAMEVDD</sequence>
<dbReference type="CDD" id="cd23645">
    <property type="entry name" value="HFD_Dpb3-like"/>
    <property type="match status" value="1"/>
</dbReference>
<evidence type="ECO:0000256" key="2">
    <source>
        <dbReference type="ARBA" id="ARBA00023242"/>
    </source>
</evidence>
<feature type="compositionally biased region" description="Basic and acidic residues" evidence="3">
    <location>
        <begin position="144"/>
        <end position="154"/>
    </location>
</feature>
<keyword evidence="6" id="KW-1185">Reference proteome</keyword>
<evidence type="ECO:0000313" key="5">
    <source>
        <dbReference type="EMBL" id="KAF2861723.1"/>
    </source>
</evidence>
<dbReference type="AlphaFoldDB" id="A0A6A7C2X4"/>
<feature type="region of interest" description="Disordered" evidence="3">
    <location>
        <begin position="107"/>
        <end position="154"/>
    </location>
</feature>
<accession>A0A6A7C2X4</accession>